<reference evidence="7" key="2">
    <citation type="submission" date="2025-09" db="UniProtKB">
        <authorList>
            <consortium name="Ensembl"/>
        </authorList>
    </citation>
    <scope>IDENTIFICATION</scope>
</reference>
<dbReference type="InterPro" id="IPR029063">
    <property type="entry name" value="SAM-dependent_MTases_sf"/>
</dbReference>
<dbReference type="AlphaFoldDB" id="A0A7M4EFG2"/>
<dbReference type="PANTHER" id="PTHR13369">
    <property type="match status" value="1"/>
</dbReference>
<dbReference type="GO" id="GO:0032496">
    <property type="term" value="P:response to lipopolysaccharide"/>
    <property type="evidence" value="ECO:0007669"/>
    <property type="project" value="Ensembl"/>
</dbReference>
<dbReference type="SUPFAM" id="SSF53335">
    <property type="entry name" value="S-adenosyl-L-methionine-dependent methyltransferases"/>
    <property type="match status" value="1"/>
</dbReference>
<evidence type="ECO:0000256" key="4">
    <source>
        <dbReference type="ARBA" id="ARBA00022490"/>
    </source>
</evidence>
<feature type="domain" description="Methyltransferase" evidence="6">
    <location>
        <begin position="539"/>
        <end position="661"/>
    </location>
</feature>
<dbReference type="PANTHER" id="PTHR13369:SF0">
    <property type="entry name" value="GLUTATHIONE S-TRANSFERASE C-TERMINAL DOMAIN-CONTAINING PROTEIN"/>
    <property type="match status" value="1"/>
</dbReference>
<dbReference type="InterPro" id="IPR025714">
    <property type="entry name" value="Methyltranfer_dom"/>
</dbReference>
<comment type="subcellular location">
    <subcellularLocation>
        <location evidence="1">Cytoplasm</location>
    </subcellularLocation>
</comment>
<evidence type="ECO:0000256" key="5">
    <source>
        <dbReference type="SAM" id="MobiDB-lite"/>
    </source>
</evidence>
<name>A0A7M4EFG2_CROPO</name>
<evidence type="ECO:0000256" key="2">
    <source>
        <dbReference type="ARBA" id="ARBA00008797"/>
    </source>
</evidence>
<evidence type="ECO:0000259" key="6">
    <source>
        <dbReference type="Pfam" id="PF13679"/>
    </source>
</evidence>
<dbReference type="Pfam" id="PF13679">
    <property type="entry name" value="Methyltransf_32"/>
    <property type="match status" value="1"/>
</dbReference>
<evidence type="ECO:0000256" key="3">
    <source>
        <dbReference type="ARBA" id="ARBA00022165"/>
    </source>
</evidence>
<gene>
    <name evidence="7" type="primary">GSTCD</name>
</gene>
<dbReference type="Gene3D" id="3.40.50.150">
    <property type="entry name" value="Vaccinia Virus protein VP39"/>
    <property type="match status" value="1"/>
</dbReference>
<reference evidence="7" key="1">
    <citation type="submission" date="2025-08" db="UniProtKB">
        <authorList>
            <consortium name="Ensembl"/>
        </authorList>
    </citation>
    <scope>IDENTIFICATION</scope>
</reference>
<dbReference type="InterPro" id="IPR036282">
    <property type="entry name" value="Glutathione-S-Trfase_C_sf"/>
</dbReference>
<organism evidence="7 8">
    <name type="scientific">Crocodylus porosus</name>
    <name type="common">Saltwater crocodile</name>
    <name type="synonym">Estuarine crocodile</name>
    <dbReference type="NCBI Taxonomy" id="8502"/>
    <lineage>
        <taxon>Eukaryota</taxon>
        <taxon>Metazoa</taxon>
        <taxon>Chordata</taxon>
        <taxon>Craniata</taxon>
        <taxon>Vertebrata</taxon>
        <taxon>Euteleostomi</taxon>
        <taxon>Archelosauria</taxon>
        <taxon>Archosauria</taxon>
        <taxon>Crocodylia</taxon>
        <taxon>Longirostres</taxon>
        <taxon>Crocodylidae</taxon>
        <taxon>Crocodylus</taxon>
    </lineage>
</organism>
<dbReference type="OMA" id="WTRFCEV"/>
<dbReference type="GeneTree" id="ENSGT00390000004446"/>
<dbReference type="SUPFAM" id="SSF47616">
    <property type="entry name" value="GST C-terminal domain-like"/>
    <property type="match status" value="1"/>
</dbReference>
<proteinExistence type="inferred from homology"/>
<evidence type="ECO:0000313" key="8">
    <source>
        <dbReference type="Proteomes" id="UP000594220"/>
    </source>
</evidence>
<evidence type="ECO:0000313" key="7">
    <source>
        <dbReference type="Ensembl" id="ENSCPRP00005008512.1"/>
    </source>
</evidence>
<dbReference type="GO" id="GO:0060541">
    <property type="term" value="P:respiratory system development"/>
    <property type="evidence" value="ECO:0007669"/>
    <property type="project" value="Ensembl"/>
</dbReference>
<keyword evidence="4" id="KW-0963">Cytoplasm</keyword>
<dbReference type="GO" id="GO:0005737">
    <property type="term" value="C:cytoplasm"/>
    <property type="evidence" value="ECO:0007669"/>
    <property type="project" value="UniProtKB-SubCell"/>
</dbReference>
<sequence>MPVPPWLVRGCTALLRSGTRAACDTCLGLPEAGAAGTASAFWEVGRGKGPKPALHMCYLQPRSLTPGRAGRPVRPAHGPPGAARRARGFRPAARAAGKGGASVTSSPRGGRSCATGTLNWKMKGSVTEERLYLDFSHQYEDCIFPLHSSVALFLLSYCDCRLFKVFLVPAGESADDQLEGKALPSDPKLHFTSRCQLPLVVQNCCLPAIVGKDGKFCRAGLAVVLRHIVQKTYEANPSNKEALELLGFKKTCLKACAEVSQWTRLCEISIPLAVESFLTASPERCQTIPPEVLQLEKKLGEPVRVHNDDKIRRQKLQQQNTADNTASLPALAMGSTEEGIIEEKQEQTLTSLELRVAFSKLTVQEVPATTNREPPLIRKTKTSDLPTLEHIFAEGLYFTLADLVLLPCIHQFLLFSKKQNRKLLNLPLILGWYQRVQEVPGVKAAASKSNMQFLQFPDLLSSPEEHLQDFSTFSDGSEEDHEDKQFIGGPRPTMTKLMERGIEATFSPHPTPCWTLDWSKLPAAVNPGEGKMSSERALRKQQQLNNLVAMVTNLSKPGDVIVDFCSGGGHVGIVLAHMLPSCQVVLIENKELSLVRAKDRSDELGLNNICFIQANLDYFKGTFNIGVALHACGVATDMVIEHCIKVHAAFVICPCCYGFIQNTAKFTFPRSHQFKEVLSYKEHMILCRFADQTAVQLPPERKIIGKQCMGLVDLDRAWAAEAYNYSVQVISMEPESCSPKNNMVVGIPV</sequence>
<accession>A0A7M4EFG2</accession>
<comment type="similarity">
    <text evidence="2">Belongs to the GSTCD family.</text>
</comment>
<dbReference type="Ensembl" id="ENSCPRT00005010030.1">
    <property type="protein sequence ID" value="ENSCPRP00005008512.1"/>
    <property type="gene ID" value="ENSCPRG00005006089.1"/>
</dbReference>
<dbReference type="FunFam" id="3.40.50.150:FF:000125">
    <property type="entry name" value="Glutathione S-transferase C-terminal domain-containing protein"/>
    <property type="match status" value="1"/>
</dbReference>
<evidence type="ECO:0000256" key="1">
    <source>
        <dbReference type="ARBA" id="ARBA00004496"/>
    </source>
</evidence>
<feature type="region of interest" description="Disordered" evidence="5">
    <location>
        <begin position="66"/>
        <end position="86"/>
    </location>
</feature>
<dbReference type="Proteomes" id="UP000594220">
    <property type="component" value="Unplaced"/>
</dbReference>
<keyword evidence="8" id="KW-1185">Reference proteome</keyword>
<protein>
    <recommendedName>
        <fullName evidence="3">Glutathione S-transferase C-terminal domain-containing protein</fullName>
    </recommendedName>
</protein>